<dbReference type="EMBL" id="CP046640">
    <property type="protein sequence ID" value="QTL98485.1"/>
    <property type="molecule type" value="Genomic_DNA"/>
</dbReference>
<dbReference type="AlphaFoldDB" id="A0A8A7KEF9"/>
<evidence type="ECO:0000256" key="2">
    <source>
        <dbReference type="ARBA" id="ARBA00023125"/>
    </source>
</evidence>
<evidence type="ECO:0000313" key="5">
    <source>
        <dbReference type="EMBL" id="QTL98485.1"/>
    </source>
</evidence>
<evidence type="ECO:0000259" key="4">
    <source>
        <dbReference type="SMART" id="SM00421"/>
    </source>
</evidence>
<dbReference type="PANTHER" id="PTHR44688:SF25">
    <property type="entry name" value="HTH LUXR-TYPE DOMAIN-CONTAINING PROTEIN"/>
    <property type="match status" value="1"/>
</dbReference>
<dbReference type="GO" id="GO:0003677">
    <property type="term" value="F:DNA binding"/>
    <property type="evidence" value="ECO:0007669"/>
    <property type="project" value="UniProtKB-KW"/>
</dbReference>
<evidence type="ECO:0000256" key="1">
    <source>
        <dbReference type="ARBA" id="ARBA00023015"/>
    </source>
</evidence>
<name>A0A8A7KEF9_9FIRM</name>
<sequence>MTILNVGDWRKINDFLLQTGQIYSLKNYPSIILDACKGLINYDSANFFIHINPHSNNLDKPYVVNISDNTLIDYIKYYQFLDPMKEKAFNQPEPTKSTEIMNYQEWQTTEYFSDFIQPNGFYYSCGIDLHYKEKLLATLSLFRDRHSPDFSAKELYFFHILKPHLGNQLYKLIVIESKESSRYTNYSQLIDQLADKFGLSTREAEVINLVIKGATNQEIADRLFISINTVKKHLYKIFNKTNSASRTELIARTLDINLVLMENDNT</sequence>
<reference evidence="5" key="1">
    <citation type="submission" date="2019-12" db="EMBL/GenBank/DDBJ databases">
        <authorList>
            <person name="zhang j."/>
            <person name="sun C.M."/>
        </authorList>
    </citation>
    <scope>NUCLEOTIDE SEQUENCE</scope>
    <source>
        <strain evidence="5">NS-1</strain>
    </source>
</reference>
<dbReference type="KEGG" id="ifn:GM661_11150"/>
<dbReference type="InterPro" id="IPR016032">
    <property type="entry name" value="Sig_transdc_resp-reg_C-effctor"/>
</dbReference>
<dbReference type="CDD" id="cd06170">
    <property type="entry name" value="LuxR_C_like"/>
    <property type="match status" value="1"/>
</dbReference>
<dbReference type="InterPro" id="IPR036388">
    <property type="entry name" value="WH-like_DNA-bd_sf"/>
</dbReference>
<keyword evidence="3" id="KW-0804">Transcription</keyword>
<dbReference type="Proteomes" id="UP000665020">
    <property type="component" value="Chromosome"/>
</dbReference>
<dbReference type="SUPFAM" id="SSF46894">
    <property type="entry name" value="C-terminal effector domain of the bipartite response regulators"/>
    <property type="match status" value="1"/>
</dbReference>
<evidence type="ECO:0000313" key="6">
    <source>
        <dbReference type="Proteomes" id="UP000665020"/>
    </source>
</evidence>
<gene>
    <name evidence="5" type="ORF">GM661_11150</name>
</gene>
<protein>
    <submittedName>
        <fullName evidence="5">LuxR family transcriptional regulator</fullName>
    </submittedName>
</protein>
<dbReference type="GO" id="GO:0006355">
    <property type="term" value="P:regulation of DNA-templated transcription"/>
    <property type="evidence" value="ECO:0007669"/>
    <property type="project" value="InterPro"/>
</dbReference>
<keyword evidence="6" id="KW-1185">Reference proteome</keyword>
<organism evidence="5 6">
    <name type="scientific">Iocasia fonsfrigidae</name>
    <dbReference type="NCBI Taxonomy" id="2682810"/>
    <lineage>
        <taxon>Bacteria</taxon>
        <taxon>Bacillati</taxon>
        <taxon>Bacillota</taxon>
        <taxon>Clostridia</taxon>
        <taxon>Halanaerobiales</taxon>
        <taxon>Halanaerobiaceae</taxon>
        <taxon>Iocasia</taxon>
    </lineage>
</organism>
<dbReference type="InterPro" id="IPR000792">
    <property type="entry name" value="Tscrpt_reg_LuxR_C"/>
</dbReference>
<feature type="domain" description="HTH luxR-type" evidence="4">
    <location>
        <begin position="196"/>
        <end position="253"/>
    </location>
</feature>
<dbReference type="PANTHER" id="PTHR44688">
    <property type="entry name" value="DNA-BINDING TRANSCRIPTIONAL ACTIVATOR DEVR_DOSR"/>
    <property type="match status" value="1"/>
</dbReference>
<dbReference type="Pfam" id="PF00196">
    <property type="entry name" value="GerE"/>
    <property type="match status" value="1"/>
</dbReference>
<keyword evidence="2" id="KW-0238">DNA-binding</keyword>
<dbReference type="Gene3D" id="1.10.10.10">
    <property type="entry name" value="Winged helix-like DNA-binding domain superfamily/Winged helix DNA-binding domain"/>
    <property type="match status" value="1"/>
</dbReference>
<accession>A0A8A7KEF9</accession>
<dbReference type="PRINTS" id="PR00038">
    <property type="entry name" value="HTHLUXR"/>
</dbReference>
<dbReference type="SMART" id="SM00421">
    <property type="entry name" value="HTH_LUXR"/>
    <property type="match status" value="1"/>
</dbReference>
<proteinExistence type="predicted"/>
<keyword evidence="1" id="KW-0805">Transcription regulation</keyword>
<dbReference type="RefSeq" id="WP_230866905.1">
    <property type="nucleotide sequence ID" value="NZ_CP046640.1"/>
</dbReference>
<evidence type="ECO:0000256" key="3">
    <source>
        <dbReference type="ARBA" id="ARBA00023163"/>
    </source>
</evidence>